<dbReference type="GO" id="GO:0043709">
    <property type="term" value="P:cell adhesion involved in single-species biofilm formation"/>
    <property type="evidence" value="ECO:0007669"/>
    <property type="project" value="TreeGrafter"/>
</dbReference>
<feature type="domain" description="GGDEF" evidence="3">
    <location>
        <begin position="433"/>
        <end position="571"/>
    </location>
</feature>
<dbReference type="InterPro" id="IPR000160">
    <property type="entry name" value="GGDEF_dom"/>
</dbReference>
<dbReference type="PANTHER" id="PTHR45138:SF9">
    <property type="entry name" value="DIGUANYLATE CYCLASE DGCM-RELATED"/>
    <property type="match status" value="1"/>
</dbReference>
<dbReference type="Proteomes" id="UP000218896">
    <property type="component" value="Unassembled WGS sequence"/>
</dbReference>
<dbReference type="Gene3D" id="3.30.450.40">
    <property type="match status" value="1"/>
</dbReference>
<proteinExistence type="predicted"/>
<dbReference type="Gene3D" id="3.30.70.270">
    <property type="match status" value="1"/>
</dbReference>
<organism evidence="4 5">
    <name type="scientific">Halovibrio salipaludis</name>
    <dbReference type="NCBI Taxonomy" id="2032626"/>
    <lineage>
        <taxon>Bacteria</taxon>
        <taxon>Pseudomonadati</taxon>
        <taxon>Pseudomonadota</taxon>
        <taxon>Gammaproteobacteria</taxon>
        <taxon>Oceanospirillales</taxon>
        <taxon>Halomonadaceae</taxon>
        <taxon>Halovibrio</taxon>
    </lineage>
</organism>
<evidence type="ECO:0000259" key="3">
    <source>
        <dbReference type="PROSITE" id="PS50887"/>
    </source>
</evidence>
<reference evidence="4 5" key="1">
    <citation type="submission" date="2017-08" db="EMBL/GenBank/DDBJ databases">
        <title>Halovibrio sewagensis sp. nov., isolated from wastewater of high salinity.</title>
        <authorList>
            <person name="Dong X."/>
            <person name="Zhang G."/>
        </authorList>
    </citation>
    <scope>NUCLEOTIDE SEQUENCE [LARGE SCALE GENOMIC DNA]</scope>
    <source>
        <strain evidence="4 5">YL5-2</strain>
    </source>
</reference>
<dbReference type="InterPro" id="IPR050469">
    <property type="entry name" value="Diguanylate_Cyclase"/>
</dbReference>
<comment type="catalytic activity">
    <reaction evidence="2">
        <text>2 GTP = 3',3'-c-di-GMP + 2 diphosphate</text>
        <dbReference type="Rhea" id="RHEA:24898"/>
        <dbReference type="ChEBI" id="CHEBI:33019"/>
        <dbReference type="ChEBI" id="CHEBI:37565"/>
        <dbReference type="ChEBI" id="CHEBI:58805"/>
        <dbReference type="EC" id="2.7.7.65"/>
    </reaction>
</comment>
<sequence length="573" mass="63744">MRPRWRSATTASTAVSALPPVSHAPLIRAVQRCIHDFPPLLAYACRKHISRDGTLMETTLSQLAHSVASAVSLEGLVRPMLDLIQQATGLDSVYLTMYRPEDDSQEIIYARNTGSLMLSEGLRVPWQDTLCRRALTENRLLTQDVPNTWGDSLAARRLGIQTYVTVPVRRLDDGLLGTLCGASSRRVEVADTSLATLRLCADLIAHQITREEHALSVRRQALEAEQQMQRMGLISEVSRLCLSATRLHDAVAATAARLDHSHLWERVIPLYLRDDGHARTLGEKDPEATWMADALMEANPEHLEGMLHSDHEHLIFPPDDTRWVREQRRREALPEDGDATLLVITSAERAEAAILILSAHDLNRSPDERQLLDSVANALSLLANRLLDHSRLEAANLELKHSALHDALTGLPNRRYLIEELERLLAQARRVDGAVHVAFIDLDGFKRINDTHGHETGDEFLHRFAAQLRNLSRMGDMVARYGGDEFVFVGKPGAGGDPAHERSVISERLREGTRGVYELENTTLEYSGPSVGVVTWHAGEVADADVVLARADEAMYADKQARRSAQHTRHAGD</sequence>
<accession>A0A2A2FAF2</accession>
<evidence type="ECO:0000313" key="4">
    <source>
        <dbReference type="EMBL" id="PAU82416.1"/>
    </source>
</evidence>
<dbReference type="InterPro" id="IPR043128">
    <property type="entry name" value="Rev_trsase/Diguanyl_cyclase"/>
</dbReference>
<comment type="caution">
    <text evidence="4">The sequence shown here is derived from an EMBL/GenBank/DDBJ whole genome shotgun (WGS) entry which is preliminary data.</text>
</comment>
<dbReference type="GO" id="GO:1902201">
    <property type="term" value="P:negative regulation of bacterial-type flagellum-dependent cell motility"/>
    <property type="evidence" value="ECO:0007669"/>
    <property type="project" value="TreeGrafter"/>
</dbReference>
<evidence type="ECO:0000256" key="2">
    <source>
        <dbReference type="ARBA" id="ARBA00034247"/>
    </source>
</evidence>
<dbReference type="NCBIfam" id="TIGR00254">
    <property type="entry name" value="GGDEF"/>
    <property type="match status" value="1"/>
</dbReference>
<dbReference type="PROSITE" id="PS50887">
    <property type="entry name" value="GGDEF"/>
    <property type="match status" value="1"/>
</dbReference>
<dbReference type="SMART" id="SM00065">
    <property type="entry name" value="GAF"/>
    <property type="match status" value="1"/>
</dbReference>
<dbReference type="PANTHER" id="PTHR45138">
    <property type="entry name" value="REGULATORY COMPONENTS OF SENSORY TRANSDUCTION SYSTEM"/>
    <property type="match status" value="1"/>
</dbReference>
<dbReference type="InterPro" id="IPR029787">
    <property type="entry name" value="Nucleotide_cyclase"/>
</dbReference>
<dbReference type="GO" id="GO:0005886">
    <property type="term" value="C:plasma membrane"/>
    <property type="evidence" value="ECO:0007669"/>
    <property type="project" value="TreeGrafter"/>
</dbReference>
<dbReference type="EC" id="2.7.7.65" evidence="1"/>
<dbReference type="SUPFAM" id="SSF55781">
    <property type="entry name" value="GAF domain-like"/>
    <property type="match status" value="1"/>
</dbReference>
<gene>
    <name evidence="4" type="ORF">CK501_04565</name>
</gene>
<evidence type="ECO:0000313" key="5">
    <source>
        <dbReference type="Proteomes" id="UP000218896"/>
    </source>
</evidence>
<evidence type="ECO:0000256" key="1">
    <source>
        <dbReference type="ARBA" id="ARBA00012528"/>
    </source>
</evidence>
<dbReference type="Pfam" id="PF00990">
    <property type="entry name" value="GGDEF"/>
    <property type="match status" value="1"/>
</dbReference>
<dbReference type="InterPro" id="IPR003018">
    <property type="entry name" value="GAF"/>
</dbReference>
<name>A0A2A2FAF2_9GAMM</name>
<dbReference type="GO" id="GO:0052621">
    <property type="term" value="F:diguanylate cyclase activity"/>
    <property type="evidence" value="ECO:0007669"/>
    <property type="project" value="UniProtKB-EC"/>
</dbReference>
<dbReference type="SMART" id="SM00267">
    <property type="entry name" value="GGDEF"/>
    <property type="match status" value="1"/>
</dbReference>
<dbReference type="InterPro" id="IPR029016">
    <property type="entry name" value="GAF-like_dom_sf"/>
</dbReference>
<protein>
    <recommendedName>
        <fullName evidence="1">diguanylate cyclase</fullName>
        <ecNumber evidence="1">2.7.7.65</ecNumber>
    </recommendedName>
</protein>
<dbReference type="EMBL" id="NSKD01000001">
    <property type="protein sequence ID" value="PAU82416.1"/>
    <property type="molecule type" value="Genomic_DNA"/>
</dbReference>
<dbReference type="CDD" id="cd01949">
    <property type="entry name" value="GGDEF"/>
    <property type="match status" value="1"/>
</dbReference>
<dbReference type="SUPFAM" id="SSF55073">
    <property type="entry name" value="Nucleotide cyclase"/>
    <property type="match status" value="1"/>
</dbReference>
<keyword evidence="5" id="KW-1185">Reference proteome</keyword>
<dbReference type="AlphaFoldDB" id="A0A2A2FAF2"/>